<dbReference type="InterPro" id="IPR036397">
    <property type="entry name" value="RNaseH_sf"/>
</dbReference>
<name>A0ABT7HKX8_9FUSO</name>
<protein>
    <submittedName>
        <fullName evidence="3">Type II CRISPR RNA-guided endonuclease Cas9</fullName>
    </submittedName>
</protein>
<dbReference type="Gene3D" id="3.30.420.10">
    <property type="entry name" value="Ribonuclease H-like superfamily/Ribonuclease H"/>
    <property type="match status" value="1"/>
</dbReference>
<keyword evidence="3" id="KW-0378">Hydrolase</keyword>
<evidence type="ECO:0000256" key="1">
    <source>
        <dbReference type="SAM" id="Coils"/>
    </source>
</evidence>
<accession>A0ABT7HKX8</accession>
<keyword evidence="4" id="KW-1185">Reference proteome</keyword>
<reference evidence="3 4" key="1">
    <citation type="submission" date="2023-06" db="EMBL/GenBank/DDBJ databases">
        <title>Antibody response to the Sneathia vaginalis cytopathogenic toxin A during pregnancy.</title>
        <authorList>
            <person name="Mccoy Z.T."/>
            <person name="Serrano M.G."/>
            <person name="Spaine K."/>
            <person name="Edwards D.J."/>
            <person name="Buck G.A."/>
            <person name="Jefferson K."/>
        </authorList>
    </citation>
    <scope>NUCLEOTIDE SEQUENCE [LARGE SCALE GENOMIC DNA]</scope>
    <source>
        <strain evidence="3 4">CCUG 42621</strain>
    </source>
</reference>
<gene>
    <name evidence="3" type="primary">cas9</name>
    <name evidence="3" type="ORF">QQA45_03690</name>
</gene>
<evidence type="ECO:0000313" key="3">
    <source>
        <dbReference type="EMBL" id="MDK9580615.1"/>
    </source>
</evidence>
<dbReference type="NCBIfam" id="TIGR01865">
    <property type="entry name" value="cas_Csn1"/>
    <property type="match status" value="1"/>
</dbReference>
<organism evidence="3 4">
    <name type="scientific">Sneathia sanguinegens</name>
    <dbReference type="NCBI Taxonomy" id="40543"/>
    <lineage>
        <taxon>Bacteria</taxon>
        <taxon>Fusobacteriati</taxon>
        <taxon>Fusobacteriota</taxon>
        <taxon>Fusobacteriia</taxon>
        <taxon>Fusobacteriales</taxon>
        <taxon>Leptotrichiaceae</taxon>
        <taxon>Sneathia</taxon>
    </lineage>
</organism>
<keyword evidence="3" id="KW-0255">Endonuclease</keyword>
<dbReference type="Pfam" id="PF16593">
    <property type="entry name" value="Cas9-BH"/>
    <property type="match status" value="1"/>
</dbReference>
<keyword evidence="1" id="KW-0175">Coiled coil</keyword>
<proteinExistence type="predicted"/>
<evidence type="ECO:0000313" key="4">
    <source>
        <dbReference type="Proteomes" id="UP001225134"/>
    </source>
</evidence>
<dbReference type="InterPro" id="IPR032239">
    <property type="entry name" value="Cas9-BH"/>
</dbReference>
<sequence length="220" mass="26823">MIKNKREYYLGLDLGTSSVGWAVTDEEYNLLRFNKKDMWGSRLFDEAKTAKERRIFRANRRILERRARRLELLSEIFEEEIKKVDENFFRRLYESNLHKEDKSIDFEYPLFNDENYTDKDYHKEFPTIYHLRNDLCKENKKFDIRLIYLAIHHILKNRGHFIFEGQKFSDIKNFENLFKETSEFLEKYGVSTEDIDVKELEEVICNNKSKTEKKNNIKIY</sequence>
<comment type="caution">
    <text evidence="3">The sequence shown here is derived from an EMBL/GenBank/DDBJ whole genome shotgun (WGS) entry which is preliminary data.</text>
</comment>
<feature type="domain" description="CRISPR-associated endonuclease Cas9 bridge helix" evidence="2">
    <location>
        <begin position="53"/>
        <end position="85"/>
    </location>
</feature>
<dbReference type="Proteomes" id="UP001225134">
    <property type="component" value="Unassembled WGS sequence"/>
</dbReference>
<dbReference type="GO" id="GO:0004519">
    <property type="term" value="F:endonuclease activity"/>
    <property type="evidence" value="ECO:0007669"/>
    <property type="project" value="UniProtKB-KW"/>
</dbReference>
<dbReference type="EMBL" id="JASSPP010000004">
    <property type="protein sequence ID" value="MDK9580615.1"/>
    <property type="molecule type" value="Genomic_DNA"/>
</dbReference>
<feature type="coiled-coil region" evidence="1">
    <location>
        <begin position="60"/>
        <end position="87"/>
    </location>
</feature>
<evidence type="ECO:0000259" key="2">
    <source>
        <dbReference type="Pfam" id="PF16593"/>
    </source>
</evidence>
<keyword evidence="3" id="KW-0540">Nuclease</keyword>
<dbReference type="InterPro" id="IPR028629">
    <property type="entry name" value="Cas9"/>
</dbReference>